<evidence type="ECO:0008006" key="3">
    <source>
        <dbReference type="Google" id="ProtNLM"/>
    </source>
</evidence>
<accession>A0A1Y3Y2W0</accession>
<sequence length="296" mass="31958">MFASAASWDGLRQNERELHIIRGYARAHPDAVICSTSAALLHGLPVSFSQLGTIHLYTSADSPTASAARIARHAASTPDITTVDGIKVAPMVQAAVESMCSSPFIDGLAVADGLLRRLGIDRGLLGEIVQKLASRRKGVGTARKVAAYADARAESGGESVARGVMICEGIVPTDLQRELCDPVDEQGTYFADFVFELRNGKAVIGELDGKGKYVDPTLLGERTTVDALLSERKRESHITLLGMPVARFTWSDVRTRGRLRQILTAAGVTPGALVPRDYRARPDEPPRPWWTTPSAW</sequence>
<reference evidence="2" key="1">
    <citation type="submission" date="2017-04" db="EMBL/GenBank/DDBJ databases">
        <title>Function of individual gut microbiota members based on whole genome sequencing of pure cultures obtained from chicken caecum.</title>
        <authorList>
            <person name="Medvecky M."/>
            <person name="Cejkova D."/>
            <person name="Polansky O."/>
            <person name="Karasova D."/>
            <person name="Kubasova T."/>
            <person name="Cizek A."/>
            <person name="Rychlik I."/>
        </authorList>
    </citation>
    <scope>NUCLEOTIDE SEQUENCE [LARGE SCALE GENOMIC DNA]</scope>
    <source>
        <strain evidence="2">An5</strain>
    </source>
</reference>
<comment type="caution">
    <text evidence="1">The sequence shown here is derived from an EMBL/GenBank/DDBJ whole genome shotgun (WGS) entry which is preliminary data.</text>
</comment>
<proteinExistence type="predicted"/>
<dbReference type="AlphaFoldDB" id="A0A1Y3Y2W0"/>
<keyword evidence="2" id="KW-1185">Reference proteome</keyword>
<dbReference type="Proteomes" id="UP000195781">
    <property type="component" value="Unassembled WGS sequence"/>
</dbReference>
<gene>
    <name evidence="1" type="ORF">B5G02_01305</name>
</gene>
<dbReference type="EMBL" id="NFIE01000002">
    <property type="protein sequence ID" value="OUN89699.1"/>
    <property type="molecule type" value="Genomic_DNA"/>
</dbReference>
<name>A0A1Y3Y2W0_9ACTN</name>
<evidence type="ECO:0000313" key="2">
    <source>
        <dbReference type="Proteomes" id="UP000195781"/>
    </source>
</evidence>
<protein>
    <recommendedName>
        <fullName evidence="3">DUF559 domain-containing protein</fullName>
    </recommendedName>
</protein>
<organism evidence="1 2">
    <name type="scientific">[Collinsella] massiliensis</name>
    <dbReference type="NCBI Taxonomy" id="1232426"/>
    <lineage>
        <taxon>Bacteria</taxon>
        <taxon>Bacillati</taxon>
        <taxon>Actinomycetota</taxon>
        <taxon>Coriobacteriia</taxon>
        <taxon>Coriobacteriales</taxon>
        <taxon>Coriobacteriaceae</taxon>
        <taxon>Enorma</taxon>
    </lineage>
</organism>
<dbReference type="OrthoDB" id="3172126at2"/>
<evidence type="ECO:0000313" key="1">
    <source>
        <dbReference type="EMBL" id="OUN89699.1"/>
    </source>
</evidence>